<dbReference type="PANTHER" id="PTHR46796">
    <property type="entry name" value="HTH-TYPE TRANSCRIPTIONAL ACTIVATOR RHAS-RELATED"/>
    <property type="match status" value="1"/>
</dbReference>
<dbReference type="RefSeq" id="WP_397091289.1">
    <property type="nucleotide sequence ID" value="NZ_JBIRYO010000003.1"/>
</dbReference>
<feature type="domain" description="HTH araC/xylS-type" evidence="4">
    <location>
        <begin position="166"/>
        <end position="265"/>
    </location>
</feature>
<keyword evidence="6" id="KW-1185">Reference proteome</keyword>
<evidence type="ECO:0000256" key="2">
    <source>
        <dbReference type="ARBA" id="ARBA00023125"/>
    </source>
</evidence>
<organism evidence="5 6">
    <name type="scientific">Nocardia xishanensis</name>
    <dbReference type="NCBI Taxonomy" id="238964"/>
    <lineage>
        <taxon>Bacteria</taxon>
        <taxon>Bacillati</taxon>
        <taxon>Actinomycetota</taxon>
        <taxon>Actinomycetes</taxon>
        <taxon>Mycobacteriales</taxon>
        <taxon>Nocardiaceae</taxon>
        <taxon>Nocardia</taxon>
    </lineage>
</organism>
<name>A0ABW7WVB9_9NOCA</name>
<keyword evidence="2" id="KW-0238">DNA-binding</keyword>
<dbReference type="SMART" id="SM00342">
    <property type="entry name" value="HTH_ARAC"/>
    <property type="match status" value="1"/>
</dbReference>
<comment type="caution">
    <text evidence="5">The sequence shown here is derived from an EMBL/GenBank/DDBJ whole genome shotgun (WGS) entry which is preliminary data.</text>
</comment>
<evidence type="ECO:0000313" key="5">
    <source>
        <dbReference type="EMBL" id="MFI2472785.1"/>
    </source>
</evidence>
<sequence length="283" mass="30477">MRASGLDRDRGVDWEIGRPDGAAPVGGASVIGYRGHGAAGLDLRVVAIPAITVVIEFGDNQLIVDSAAGRQALAGFVSGFPAGTMRVRGERVECIEVRLSPVRAYSLLGAAPTDLGGAVVGLDDLWGRRALWLRERLATAATWEERFALTRSFLARYDDPARTPHPEVVASWERIVARRGQVMVGELAEACGWSRKRLWARFESQIGLTPKRAAMLVRFRHAVEGLVTGVPAADVAVNCGYTDQSHLCRDVSSFADITPGALAGTPLAGFSKDRHEAWGTFFP</sequence>
<dbReference type="PROSITE" id="PS01124">
    <property type="entry name" value="HTH_ARAC_FAMILY_2"/>
    <property type="match status" value="1"/>
</dbReference>
<evidence type="ECO:0000313" key="6">
    <source>
        <dbReference type="Proteomes" id="UP001611415"/>
    </source>
</evidence>
<evidence type="ECO:0000256" key="1">
    <source>
        <dbReference type="ARBA" id="ARBA00023015"/>
    </source>
</evidence>
<dbReference type="InterPro" id="IPR018060">
    <property type="entry name" value="HTH_AraC"/>
</dbReference>
<proteinExistence type="predicted"/>
<dbReference type="EMBL" id="JBIRYO010000003">
    <property type="protein sequence ID" value="MFI2472785.1"/>
    <property type="molecule type" value="Genomic_DNA"/>
</dbReference>
<reference evidence="5 6" key="1">
    <citation type="submission" date="2024-10" db="EMBL/GenBank/DDBJ databases">
        <title>The Natural Products Discovery Center: Release of the First 8490 Sequenced Strains for Exploring Actinobacteria Biosynthetic Diversity.</title>
        <authorList>
            <person name="Kalkreuter E."/>
            <person name="Kautsar S.A."/>
            <person name="Yang D."/>
            <person name="Bader C.D."/>
            <person name="Teijaro C.N."/>
            <person name="Fluegel L."/>
            <person name="Davis C.M."/>
            <person name="Simpson J.R."/>
            <person name="Lauterbach L."/>
            <person name="Steele A.D."/>
            <person name="Gui C."/>
            <person name="Meng S."/>
            <person name="Li G."/>
            <person name="Viehrig K."/>
            <person name="Ye F."/>
            <person name="Su P."/>
            <person name="Kiefer A.F."/>
            <person name="Nichols A."/>
            <person name="Cepeda A.J."/>
            <person name="Yan W."/>
            <person name="Fan B."/>
            <person name="Jiang Y."/>
            <person name="Adhikari A."/>
            <person name="Zheng C.-J."/>
            <person name="Schuster L."/>
            <person name="Cowan T.M."/>
            <person name="Smanski M.J."/>
            <person name="Chevrette M.G."/>
            <person name="De Carvalho L.P.S."/>
            <person name="Shen B."/>
        </authorList>
    </citation>
    <scope>NUCLEOTIDE SEQUENCE [LARGE SCALE GENOMIC DNA]</scope>
    <source>
        <strain evidence="5 6">NPDC019275</strain>
    </source>
</reference>
<accession>A0ABW7WVB9</accession>
<protein>
    <submittedName>
        <fullName evidence="5">Helix-turn-helix domain-containing protein</fullName>
    </submittedName>
</protein>
<dbReference type="PANTHER" id="PTHR46796:SF15">
    <property type="entry name" value="BLL1074 PROTEIN"/>
    <property type="match status" value="1"/>
</dbReference>
<gene>
    <name evidence="5" type="ORF">ACH49W_05350</name>
</gene>
<dbReference type="Proteomes" id="UP001611415">
    <property type="component" value="Unassembled WGS sequence"/>
</dbReference>
<dbReference type="Pfam" id="PF12833">
    <property type="entry name" value="HTH_18"/>
    <property type="match status" value="1"/>
</dbReference>
<keyword evidence="1" id="KW-0805">Transcription regulation</keyword>
<dbReference type="InterPro" id="IPR050204">
    <property type="entry name" value="AraC_XylS_family_regulators"/>
</dbReference>
<evidence type="ECO:0000256" key="3">
    <source>
        <dbReference type="ARBA" id="ARBA00023163"/>
    </source>
</evidence>
<keyword evidence="3" id="KW-0804">Transcription</keyword>
<evidence type="ECO:0000259" key="4">
    <source>
        <dbReference type="PROSITE" id="PS01124"/>
    </source>
</evidence>
<dbReference type="Gene3D" id="1.10.10.60">
    <property type="entry name" value="Homeodomain-like"/>
    <property type="match status" value="1"/>
</dbReference>